<dbReference type="STRING" id="1042311.A0A2T3Z004"/>
<dbReference type="Proteomes" id="UP000240493">
    <property type="component" value="Unassembled WGS sequence"/>
</dbReference>
<evidence type="ECO:0000256" key="7">
    <source>
        <dbReference type="RuleBase" id="RU003345"/>
    </source>
</evidence>
<keyword evidence="3" id="KW-0520">NAD</keyword>
<dbReference type="Gene3D" id="3.40.309.10">
    <property type="entry name" value="Aldehyde Dehydrogenase, Chain A, domain 2"/>
    <property type="match status" value="1"/>
</dbReference>
<evidence type="ECO:0000313" key="10">
    <source>
        <dbReference type="Proteomes" id="UP000240493"/>
    </source>
</evidence>
<dbReference type="InterPro" id="IPR029510">
    <property type="entry name" value="Ald_DH_CS_GLU"/>
</dbReference>
<dbReference type="EMBL" id="KZ679266">
    <property type="protein sequence ID" value="PTB38138.1"/>
    <property type="molecule type" value="Genomic_DNA"/>
</dbReference>
<keyword evidence="10" id="KW-1185">Reference proteome</keyword>
<dbReference type="FunFam" id="3.40.605.10:FF:000029">
    <property type="entry name" value="Aldehyde dehydrogenase, mitochondrial"/>
    <property type="match status" value="1"/>
</dbReference>
<feature type="active site" evidence="6">
    <location>
        <position position="232"/>
    </location>
</feature>
<dbReference type="EC" id="1.2.1.3" evidence="4"/>
<name>A0A2T3Z004_TRIA4</name>
<accession>A0A2T3Z004</accession>
<dbReference type="InterPro" id="IPR016161">
    <property type="entry name" value="Ald_DH/histidinol_DH"/>
</dbReference>
<evidence type="ECO:0000256" key="4">
    <source>
        <dbReference type="ARBA" id="ARBA00024226"/>
    </source>
</evidence>
<dbReference type="PROSITE" id="PS00687">
    <property type="entry name" value="ALDEHYDE_DEHYDR_GLU"/>
    <property type="match status" value="1"/>
</dbReference>
<evidence type="ECO:0000259" key="8">
    <source>
        <dbReference type="Pfam" id="PF00171"/>
    </source>
</evidence>
<proteinExistence type="inferred from homology"/>
<dbReference type="SUPFAM" id="SSF53720">
    <property type="entry name" value="ALDH-like"/>
    <property type="match status" value="1"/>
</dbReference>
<evidence type="ECO:0000256" key="2">
    <source>
        <dbReference type="ARBA" id="ARBA00023002"/>
    </source>
</evidence>
<dbReference type="AlphaFoldDB" id="A0A2T3Z004"/>
<keyword evidence="2 7" id="KW-0560">Oxidoreductase</keyword>
<protein>
    <recommendedName>
        <fullName evidence="4">aldehyde dehydrogenase (NAD(+))</fullName>
        <ecNumber evidence="4">1.2.1.3</ecNumber>
    </recommendedName>
</protein>
<dbReference type="GO" id="GO:0004029">
    <property type="term" value="F:aldehyde dehydrogenase (NAD+) activity"/>
    <property type="evidence" value="ECO:0007669"/>
    <property type="project" value="UniProtKB-EC"/>
</dbReference>
<reference evidence="9 10" key="1">
    <citation type="submission" date="2016-07" db="EMBL/GenBank/DDBJ databases">
        <title>Multiple horizontal gene transfer events from other fungi enriched the ability of initially mycotrophic Trichoderma (Ascomycota) to feed on dead plant biomass.</title>
        <authorList>
            <consortium name="DOE Joint Genome Institute"/>
            <person name="Aerts A."/>
            <person name="Atanasova L."/>
            <person name="Chenthamara K."/>
            <person name="Zhang J."/>
            <person name="Grujic M."/>
            <person name="Henrissat B."/>
            <person name="Kuo A."/>
            <person name="Salamov A."/>
            <person name="Lipzen A."/>
            <person name="Labutti K."/>
            <person name="Barry K."/>
            <person name="Miao Y."/>
            <person name="Rahimi M.J."/>
            <person name="Shen Q."/>
            <person name="Grigoriev I.V."/>
            <person name="Kubicek C.P."/>
            <person name="Druzhinina I.S."/>
        </authorList>
    </citation>
    <scope>NUCLEOTIDE SEQUENCE [LARGE SCALE GENOMIC DNA]</scope>
    <source>
        <strain evidence="9 10">CBS 433.97</strain>
    </source>
</reference>
<comment type="similarity">
    <text evidence="1 7">Belongs to the aldehyde dehydrogenase family.</text>
</comment>
<organism evidence="9 10">
    <name type="scientific">Trichoderma asperellum (strain ATCC 204424 / CBS 433.97 / NBRC 101777)</name>
    <dbReference type="NCBI Taxonomy" id="1042311"/>
    <lineage>
        <taxon>Eukaryota</taxon>
        <taxon>Fungi</taxon>
        <taxon>Dikarya</taxon>
        <taxon>Ascomycota</taxon>
        <taxon>Pezizomycotina</taxon>
        <taxon>Sordariomycetes</taxon>
        <taxon>Hypocreomycetidae</taxon>
        <taxon>Hypocreales</taxon>
        <taxon>Hypocreaceae</taxon>
        <taxon>Trichoderma</taxon>
    </lineage>
</organism>
<evidence type="ECO:0000256" key="6">
    <source>
        <dbReference type="PROSITE-ProRule" id="PRU10007"/>
    </source>
</evidence>
<comment type="catalytic activity">
    <reaction evidence="5">
        <text>an aldehyde + NAD(+) + H2O = a carboxylate + NADH + 2 H(+)</text>
        <dbReference type="Rhea" id="RHEA:16185"/>
        <dbReference type="ChEBI" id="CHEBI:15377"/>
        <dbReference type="ChEBI" id="CHEBI:15378"/>
        <dbReference type="ChEBI" id="CHEBI:17478"/>
        <dbReference type="ChEBI" id="CHEBI:29067"/>
        <dbReference type="ChEBI" id="CHEBI:57540"/>
        <dbReference type="ChEBI" id="CHEBI:57945"/>
        <dbReference type="EC" id="1.2.1.3"/>
    </reaction>
</comment>
<dbReference type="PANTHER" id="PTHR11699">
    <property type="entry name" value="ALDEHYDE DEHYDROGENASE-RELATED"/>
    <property type="match status" value="1"/>
</dbReference>
<dbReference type="OrthoDB" id="310895at2759"/>
<dbReference type="InterPro" id="IPR016163">
    <property type="entry name" value="Ald_DH_C"/>
</dbReference>
<evidence type="ECO:0000256" key="5">
    <source>
        <dbReference type="ARBA" id="ARBA00049194"/>
    </source>
</evidence>
<feature type="domain" description="Aldehyde dehydrogenase" evidence="8">
    <location>
        <begin position="19"/>
        <end position="453"/>
    </location>
</feature>
<gene>
    <name evidence="9" type="ORF">M441DRAFT_247125</name>
</gene>
<evidence type="ECO:0000256" key="1">
    <source>
        <dbReference type="ARBA" id="ARBA00009986"/>
    </source>
</evidence>
<dbReference type="InterPro" id="IPR016162">
    <property type="entry name" value="Ald_DH_N"/>
</dbReference>
<evidence type="ECO:0000313" key="9">
    <source>
        <dbReference type="EMBL" id="PTB38138.1"/>
    </source>
</evidence>
<sequence length="460" mass="49456">MVSASVETRLFINGEFRPSSNNETFDLFSARSGSLFAQVHEASKEDVDDAVAAAKAAFPAWAQLSPRARARLEAESMGRPVSTYFDATMGSDYFRYFSEAAYPQGSSSLNTPGFVNVTVKQPVGVVAAIIPWNAPLVFFCKKLAPALAAGNTVVLKSSEKAPLTSLYVANLAKEAGFPPGVLNVLSGHGPISGAALASHMDVRALTFTGSVRTGKLLRKMAADSNMKNLILELGGKSPAIVFDDCNIDAAVQHTQFSIQLLSGQNCMANSRIYVQSSIMESFVEKFKAAFTSARLGDPADPNVNHGPQADKIQHATVLQYINLGKETGKLVTEEQSAPGLFINPTIFRDVPEDAKIMKEEIFGPVVVINSFDTEEEAIKKANDSEYGLYASVFTKDLDRAMRVATRLESGTVGVNCSGPTKGDDMAFGGQKGSGLQRESYLHSMETFMETKSVMIKVDGL</sequence>
<evidence type="ECO:0000256" key="3">
    <source>
        <dbReference type="ARBA" id="ARBA00023027"/>
    </source>
</evidence>
<dbReference type="FunFam" id="3.40.309.10:FF:000012">
    <property type="entry name" value="Betaine aldehyde dehydrogenase"/>
    <property type="match status" value="1"/>
</dbReference>
<dbReference type="Gene3D" id="3.40.605.10">
    <property type="entry name" value="Aldehyde Dehydrogenase, Chain A, domain 1"/>
    <property type="match status" value="2"/>
</dbReference>
<dbReference type="Pfam" id="PF00171">
    <property type="entry name" value="Aldedh"/>
    <property type="match status" value="1"/>
</dbReference>
<dbReference type="InterPro" id="IPR015590">
    <property type="entry name" value="Aldehyde_DH_dom"/>
</dbReference>